<evidence type="ECO:0000313" key="2">
    <source>
        <dbReference type="Proteomes" id="UP001224997"/>
    </source>
</evidence>
<dbReference type="RefSeq" id="WP_305964291.1">
    <property type="nucleotide sequence ID" value="NZ_JAVAMQ010000016.1"/>
</dbReference>
<protein>
    <submittedName>
        <fullName evidence="1">Uncharacterized protein</fullName>
    </submittedName>
</protein>
<name>A0ABT9JFF0_9RHOB</name>
<reference evidence="1 2" key="1">
    <citation type="submission" date="2023-08" db="EMBL/GenBank/DDBJ databases">
        <authorList>
            <person name="Park J.-S."/>
        </authorList>
    </citation>
    <scope>NUCLEOTIDE SEQUENCE [LARGE SCALE GENOMIC DNA]</scope>
    <source>
        <strain evidence="1 2">2205BS29-5</strain>
    </source>
</reference>
<proteinExistence type="predicted"/>
<dbReference type="Gene3D" id="3.30.40.220">
    <property type="match status" value="1"/>
</dbReference>
<dbReference type="Proteomes" id="UP001224997">
    <property type="component" value="Unassembled WGS sequence"/>
</dbReference>
<evidence type="ECO:0000313" key="1">
    <source>
        <dbReference type="EMBL" id="MDP5308450.1"/>
    </source>
</evidence>
<comment type="caution">
    <text evidence="1">The sequence shown here is derived from an EMBL/GenBank/DDBJ whole genome shotgun (WGS) entry which is preliminary data.</text>
</comment>
<sequence>MKVYIANFGRENYEWPECKRRGSVATMNAVDAQAYWEAGDREGYIGSRISTDRTAAGLVPTRPVASRWFNLMTIISKTDGDLWIHRAGERLWWTISTDQPPEFVRKTEPITRGREVVVCHKPCRPWSDVTKSGVALMWKSLHPKARDFLSTESTLQQLSPDYAEYTISLIEGRDLSPWHRLPLWIQKNDRSGSKYSEVRLADEVRRVAYRETIDILECGEIPAGIYRMVATALKTAQASNGQQVLRKLKNKEVRCSPKQLEDHIVELFERQEGICELSGLPFDLDEKDGDKAFFLSLDRIDSAGHYEIGNLQLVCRFINRWKGADDNEEFQRLMARLRGPEA</sequence>
<keyword evidence="2" id="KW-1185">Reference proteome</keyword>
<gene>
    <name evidence="1" type="ORF">Q5Y72_15310</name>
</gene>
<accession>A0ABT9JFF0</accession>
<dbReference type="EMBL" id="JAVAMQ010000016">
    <property type="protein sequence ID" value="MDP5308450.1"/>
    <property type="molecule type" value="Genomic_DNA"/>
</dbReference>
<organism evidence="1 2">
    <name type="scientific">Paracoccus spongiarum</name>
    <dbReference type="NCBI Taxonomy" id="3064387"/>
    <lineage>
        <taxon>Bacteria</taxon>
        <taxon>Pseudomonadati</taxon>
        <taxon>Pseudomonadota</taxon>
        <taxon>Alphaproteobacteria</taxon>
        <taxon>Rhodobacterales</taxon>
        <taxon>Paracoccaceae</taxon>
        <taxon>Paracoccus</taxon>
    </lineage>
</organism>